<evidence type="ECO:0000259" key="1">
    <source>
        <dbReference type="Pfam" id="PF00149"/>
    </source>
</evidence>
<feature type="domain" description="Calcineurin-like phosphoesterase" evidence="1">
    <location>
        <begin position="20"/>
        <end position="142"/>
    </location>
</feature>
<dbReference type="PANTHER" id="PTHR42850:SF4">
    <property type="entry name" value="ZINC-DEPENDENT ENDOPOLYPHOSPHATASE"/>
    <property type="match status" value="1"/>
</dbReference>
<sequence>MHHLAQHRHFRRNQRGRDFVVSDLHGQIDRLEQHLRKQHFKTGEDRLFALGDLIDRGDHSAELIQLLEERWFFSVMGNHELMLLDALSNPRWRPIHEHNGGAWFYRQPAPEKTYQARLLHQHLALAVTVETARGPVGIVHATAPSDWRTIQEVPLEDDQWNELVWDRHDYQQALRSPEMIPPVRHVTRVVHGHVSCEQPISASNRIWIDTLYRGGDITLMPLPALAGLSGHSRSSAG</sequence>
<dbReference type="RefSeq" id="WP_133734549.1">
    <property type="nucleotide sequence ID" value="NZ_SOAX01000001.1"/>
</dbReference>
<dbReference type="Pfam" id="PF00149">
    <property type="entry name" value="Metallophos"/>
    <property type="match status" value="1"/>
</dbReference>
<dbReference type="InterPro" id="IPR004843">
    <property type="entry name" value="Calcineurin-like_PHP"/>
</dbReference>
<dbReference type="Proteomes" id="UP000295830">
    <property type="component" value="Unassembled WGS sequence"/>
</dbReference>
<dbReference type="GO" id="GO:0016791">
    <property type="term" value="F:phosphatase activity"/>
    <property type="evidence" value="ECO:0007669"/>
    <property type="project" value="TreeGrafter"/>
</dbReference>
<evidence type="ECO:0000313" key="2">
    <source>
        <dbReference type="EMBL" id="TDT44129.1"/>
    </source>
</evidence>
<dbReference type="GO" id="GO:0008803">
    <property type="term" value="F:bis(5'-nucleosyl)-tetraphosphatase (symmetrical) activity"/>
    <property type="evidence" value="ECO:0007669"/>
    <property type="project" value="TreeGrafter"/>
</dbReference>
<accession>A0A4R7K3G6</accession>
<dbReference type="InterPro" id="IPR050126">
    <property type="entry name" value="Ap4A_hydrolase"/>
</dbReference>
<dbReference type="GO" id="GO:0110154">
    <property type="term" value="P:RNA decapping"/>
    <property type="evidence" value="ECO:0007669"/>
    <property type="project" value="TreeGrafter"/>
</dbReference>
<evidence type="ECO:0000313" key="3">
    <source>
        <dbReference type="Proteomes" id="UP000295830"/>
    </source>
</evidence>
<reference evidence="2 3" key="1">
    <citation type="submission" date="2019-03" db="EMBL/GenBank/DDBJ databases">
        <title>Genomic Encyclopedia of Type Strains, Phase IV (KMG-IV): sequencing the most valuable type-strain genomes for metagenomic binning, comparative biology and taxonomic classification.</title>
        <authorList>
            <person name="Goeker M."/>
        </authorList>
    </citation>
    <scope>NUCLEOTIDE SEQUENCE [LARGE SCALE GENOMIC DNA]</scope>
    <source>
        <strain evidence="2 3">DSM 15505</strain>
    </source>
</reference>
<dbReference type="Gene3D" id="3.60.21.10">
    <property type="match status" value="1"/>
</dbReference>
<name>A0A4R7K3G6_9GAMM</name>
<gene>
    <name evidence="2" type="ORF">DES49_0228</name>
</gene>
<keyword evidence="3" id="KW-1185">Reference proteome</keyword>
<proteinExistence type="predicted"/>
<dbReference type="InterPro" id="IPR029052">
    <property type="entry name" value="Metallo-depent_PP-like"/>
</dbReference>
<dbReference type="AlphaFoldDB" id="A0A4R7K3G6"/>
<organism evidence="2 3">
    <name type="scientific">Halospina denitrificans</name>
    <dbReference type="NCBI Taxonomy" id="332522"/>
    <lineage>
        <taxon>Bacteria</taxon>
        <taxon>Pseudomonadati</taxon>
        <taxon>Pseudomonadota</taxon>
        <taxon>Gammaproteobacteria</taxon>
        <taxon>Halospina</taxon>
    </lineage>
</organism>
<dbReference type="GO" id="GO:0005737">
    <property type="term" value="C:cytoplasm"/>
    <property type="evidence" value="ECO:0007669"/>
    <property type="project" value="TreeGrafter"/>
</dbReference>
<protein>
    <submittedName>
        <fullName evidence="2">Serine/threonine protein phosphatase 1</fullName>
    </submittedName>
</protein>
<dbReference type="OrthoDB" id="5296354at2"/>
<dbReference type="EMBL" id="SOAX01000001">
    <property type="protein sequence ID" value="TDT44129.1"/>
    <property type="molecule type" value="Genomic_DNA"/>
</dbReference>
<dbReference type="SUPFAM" id="SSF56300">
    <property type="entry name" value="Metallo-dependent phosphatases"/>
    <property type="match status" value="1"/>
</dbReference>
<comment type="caution">
    <text evidence="2">The sequence shown here is derived from an EMBL/GenBank/DDBJ whole genome shotgun (WGS) entry which is preliminary data.</text>
</comment>
<dbReference type="PANTHER" id="PTHR42850">
    <property type="entry name" value="METALLOPHOSPHOESTERASE"/>
    <property type="match status" value="1"/>
</dbReference>